<dbReference type="Gene3D" id="1.10.3380.20">
    <property type="match status" value="1"/>
</dbReference>
<dbReference type="Pfam" id="PF14520">
    <property type="entry name" value="HHH_5"/>
    <property type="match status" value="1"/>
</dbReference>
<dbReference type="SMART" id="SM00490">
    <property type="entry name" value="HELICc"/>
    <property type="match status" value="1"/>
</dbReference>
<dbReference type="Pfam" id="PF00271">
    <property type="entry name" value="Helicase_C"/>
    <property type="match status" value="1"/>
</dbReference>
<evidence type="ECO:0000256" key="3">
    <source>
        <dbReference type="ARBA" id="ARBA00022806"/>
    </source>
</evidence>
<proteinExistence type="predicted"/>
<dbReference type="FunFam" id="1.10.3380.20:FF:000002">
    <property type="entry name" value="helicase POLQ-like isoform X1"/>
    <property type="match status" value="1"/>
</dbReference>
<dbReference type="Gene3D" id="3.40.50.300">
    <property type="entry name" value="P-loop containing nucleotide triphosphate hydrolases"/>
    <property type="match status" value="3"/>
</dbReference>
<comment type="catalytic activity">
    <reaction evidence="5">
        <text>ATP + H2O = ADP + phosphate + H(+)</text>
        <dbReference type="Rhea" id="RHEA:13065"/>
        <dbReference type="ChEBI" id="CHEBI:15377"/>
        <dbReference type="ChEBI" id="CHEBI:15378"/>
        <dbReference type="ChEBI" id="CHEBI:30616"/>
        <dbReference type="ChEBI" id="CHEBI:43474"/>
        <dbReference type="ChEBI" id="CHEBI:456216"/>
        <dbReference type="EC" id="5.6.2.4"/>
    </reaction>
</comment>
<evidence type="ECO:0000256" key="4">
    <source>
        <dbReference type="ARBA" id="ARBA00022840"/>
    </source>
</evidence>
<dbReference type="InterPro" id="IPR027417">
    <property type="entry name" value="P-loop_NTPase"/>
</dbReference>
<dbReference type="InterPro" id="IPR001650">
    <property type="entry name" value="Helicase_C-like"/>
</dbReference>
<sequence>TEVAAPDVGEDLNDLHVMCVLCKLCCLFCCYFGVLILCYFFLQCSNESEEDMFGDHDSFYGNDSLLAEVDDIEKKYLQDKNTNIKVAGEIIIGNQSGIHQKKQDNFSNSENVVVLKADKEDAFQMNENDPVDSNEELTESILDDLPSSQLLYFEKMGELSSGSRISPVSERRNKCVNFSLDKIRSPSFCPDTEHRNRPTDFSSESKCDLFKTESLKDHLKSAMTGNAKAQTLQVSKTKQLKEAVLSEELCVARKTIESSSVDIGPFYGLPSKVKDLFRQFRGIETLYEWQHDCLMLESLQQRKNLIYSLPTSGGKTLVAEIIILQELLCRQKDVLMILPYVAIVQEKLHMLGEGSRGATLEITLAKILYTSKNTQIIGMSATLNNVRDLQKFLQAEYYTNNFRPVELKEYVKIRDSIYAVDSKTENGFTFSRLLNFKYSSNLEKADPDHIIALVTEVIPKYSCLIFCPTKKNCENVASMLCKYLKKEFRAHREKEKQDLIKNLENTGNGSVCPILKQTIPFGIAYHHSGLTNDERKSIEEAYSTGVLCLLACTATLAAGVNLPARRVILRAPYVANDFLKKNQYKQMIGRAGRAGIDSAGESILIVQEKDKHLVQDLVNSPLENCYSSLLLELTKGMQSLLLSLVGLKIAVTHEEVNNFMCSTLLGIQQQLLSKEKSLTEIIKDGLEDLIEKGLLKGRICEKDHNSKCTLTITPLGKATYKGSIDLAYCNLLYRDLKKGLEGLILESNLHLLYLATPYDMTSNCSPDWMIYLKQFNQLSAAEQKVVDIVGVPESFITKKASGQAIRKNVDSAVVNRLYLSFVLYTLLKETNIWSVSEKFNMSRGYVQNLLNSAASFASCVLHFSEELEEFWVYKALLTELTKKLTYCVRTELIPLMEVAGVLEARAKQLYNAGYKTLAHLANANPETLVKTIEHLSRRQAKQIVSSAKMLLSEKAEALQEEVEELLKVPTDIPGTYA</sequence>
<evidence type="ECO:0000256" key="2">
    <source>
        <dbReference type="ARBA" id="ARBA00022801"/>
    </source>
</evidence>
<accession>A0A8C0BI99</accession>
<dbReference type="Pfam" id="PF21099">
    <property type="entry name" value="POLQ_helical"/>
    <property type="match status" value="1"/>
</dbReference>
<feature type="transmembrane region" description="Helical" evidence="6">
    <location>
        <begin position="20"/>
        <end position="42"/>
    </location>
</feature>
<dbReference type="FunFam" id="3.40.50.300:FF:001293">
    <property type="entry name" value="helicase POLQ-like isoform X5"/>
    <property type="match status" value="1"/>
</dbReference>
<keyword evidence="1" id="KW-0547">Nucleotide-binding</keyword>
<dbReference type="InterPro" id="IPR050474">
    <property type="entry name" value="Hel308_SKI2-like"/>
</dbReference>
<dbReference type="InterPro" id="IPR046931">
    <property type="entry name" value="HTH_61"/>
</dbReference>
<evidence type="ECO:0000256" key="6">
    <source>
        <dbReference type="SAM" id="Phobius"/>
    </source>
</evidence>
<dbReference type="GO" id="GO:0043138">
    <property type="term" value="F:3'-5' DNA helicase activity"/>
    <property type="evidence" value="ECO:0007669"/>
    <property type="project" value="UniProtKB-EC"/>
</dbReference>
<dbReference type="PANTHER" id="PTHR47961:SF12">
    <property type="entry name" value="HELICASE POLQ-LIKE"/>
    <property type="match status" value="1"/>
</dbReference>
<reference evidence="8" key="2">
    <citation type="submission" date="2025-09" db="UniProtKB">
        <authorList>
            <consortium name="Ensembl"/>
        </authorList>
    </citation>
    <scope>IDENTIFICATION</scope>
</reference>
<keyword evidence="6" id="KW-0472">Membrane</keyword>
<dbReference type="GO" id="GO:0016787">
    <property type="term" value="F:hydrolase activity"/>
    <property type="evidence" value="ECO:0007669"/>
    <property type="project" value="UniProtKB-KW"/>
</dbReference>
<dbReference type="InterPro" id="IPR011545">
    <property type="entry name" value="DEAD/DEAH_box_helicase_dom"/>
</dbReference>
<dbReference type="Gene3D" id="1.10.150.20">
    <property type="entry name" value="5' to 3' exonuclease, C-terminal subdomain"/>
    <property type="match status" value="1"/>
</dbReference>
<keyword evidence="2" id="KW-0378">Hydrolase</keyword>
<dbReference type="FunFam" id="1.10.150.20:FF:000058">
    <property type="entry name" value="Helicase, POLQ like"/>
    <property type="match status" value="1"/>
</dbReference>
<feature type="domain" description="Helicase C-terminal" evidence="7">
    <location>
        <begin position="453"/>
        <end position="641"/>
    </location>
</feature>
<dbReference type="CDD" id="cd18795">
    <property type="entry name" value="SF2_C_Ski2"/>
    <property type="match status" value="1"/>
</dbReference>
<dbReference type="Proteomes" id="UP000694555">
    <property type="component" value="Unplaced"/>
</dbReference>
<keyword evidence="6" id="KW-1133">Transmembrane helix</keyword>
<evidence type="ECO:0000256" key="1">
    <source>
        <dbReference type="ARBA" id="ARBA00022741"/>
    </source>
</evidence>
<keyword evidence="6" id="KW-0812">Transmembrane</keyword>
<dbReference type="GO" id="GO:0005524">
    <property type="term" value="F:ATP binding"/>
    <property type="evidence" value="ECO:0007669"/>
    <property type="project" value="UniProtKB-KW"/>
</dbReference>
<reference evidence="8" key="1">
    <citation type="submission" date="2025-08" db="UniProtKB">
        <authorList>
            <consortium name="Ensembl"/>
        </authorList>
    </citation>
    <scope>IDENTIFICATION</scope>
</reference>
<dbReference type="Pfam" id="PF20470">
    <property type="entry name" value="HTH_61"/>
    <property type="match status" value="1"/>
</dbReference>
<evidence type="ECO:0000313" key="9">
    <source>
        <dbReference type="Proteomes" id="UP000694555"/>
    </source>
</evidence>
<dbReference type="AlphaFoldDB" id="A0A8C0BI99"/>
<keyword evidence="3" id="KW-0347">Helicase</keyword>
<dbReference type="Pfam" id="PF00270">
    <property type="entry name" value="DEAD"/>
    <property type="match status" value="1"/>
</dbReference>
<dbReference type="SUPFAM" id="SSF52540">
    <property type="entry name" value="P-loop containing nucleoside triphosphate hydrolases"/>
    <property type="match status" value="2"/>
</dbReference>
<evidence type="ECO:0000313" key="8">
    <source>
        <dbReference type="Ensembl" id="ENSBJAP00000016788.1"/>
    </source>
</evidence>
<dbReference type="GO" id="GO:0003676">
    <property type="term" value="F:nucleic acid binding"/>
    <property type="evidence" value="ECO:0007669"/>
    <property type="project" value="InterPro"/>
</dbReference>
<evidence type="ECO:0000256" key="5">
    <source>
        <dbReference type="ARBA" id="ARBA00048988"/>
    </source>
</evidence>
<name>A0A8C0BI99_9AVES</name>
<dbReference type="PANTHER" id="PTHR47961">
    <property type="entry name" value="DNA POLYMERASE THETA, PUTATIVE (AFU_ORTHOLOGUE AFUA_1G05260)-RELATED"/>
    <property type="match status" value="1"/>
</dbReference>
<dbReference type="PROSITE" id="PS51194">
    <property type="entry name" value="HELICASE_CTER"/>
    <property type="match status" value="1"/>
</dbReference>
<dbReference type="Ensembl" id="ENSBJAT00000017245.1">
    <property type="protein sequence ID" value="ENSBJAP00000016788.1"/>
    <property type="gene ID" value="ENSBJAG00000011034.1"/>
</dbReference>
<evidence type="ECO:0000259" key="7">
    <source>
        <dbReference type="PROSITE" id="PS51194"/>
    </source>
</evidence>
<protein>
    <submittedName>
        <fullName evidence="8">Helicase, POLQ like</fullName>
    </submittedName>
</protein>
<keyword evidence="9" id="KW-1185">Reference proteome</keyword>
<dbReference type="SUPFAM" id="SSF158702">
    <property type="entry name" value="Sec63 N-terminal domain-like"/>
    <property type="match status" value="1"/>
</dbReference>
<organism evidence="8 9">
    <name type="scientific">Buteo japonicus</name>
    <dbReference type="NCBI Taxonomy" id="224669"/>
    <lineage>
        <taxon>Eukaryota</taxon>
        <taxon>Metazoa</taxon>
        <taxon>Chordata</taxon>
        <taxon>Craniata</taxon>
        <taxon>Vertebrata</taxon>
        <taxon>Euteleostomi</taxon>
        <taxon>Archelosauria</taxon>
        <taxon>Archosauria</taxon>
        <taxon>Dinosauria</taxon>
        <taxon>Saurischia</taxon>
        <taxon>Theropoda</taxon>
        <taxon>Coelurosauria</taxon>
        <taxon>Aves</taxon>
        <taxon>Neognathae</taxon>
        <taxon>Neoaves</taxon>
        <taxon>Telluraves</taxon>
        <taxon>Accipitrimorphae</taxon>
        <taxon>Accipitriformes</taxon>
        <taxon>Accipitridae</taxon>
        <taxon>Accipitrinae</taxon>
        <taxon>Buteo</taxon>
    </lineage>
</organism>
<dbReference type="InterPro" id="IPR048960">
    <property type="entry name" value="POLQ-like_helical"/>
</dbReference>
<keyword evidence="4" id="KW-0067">ATP-binding</keyword>